<comment type="catalytic activity">
    <reaction evidence="6">
        <text>5-phospho-alpha-D-ribose 1-diphosphate + nicotinate + ATP + H2O = nicotinate beta-D-ribonucleotide + ADP + phosphate + diphosphate</text>
        <dbReference type="Rhea" id="RHEA:36163"/>
        <dbReference type="ChEBI" id="CHEBI:15377"/>
        <dbReference type="ChEBI" id="CHEBI:30616"/>
        <dbReference type="ChEBI" id="CHEBI:32544"/>
        <dbReference type="ChEBI" id="CHEBI:33019"/>
        <dbReference type="ChEBI" id="CHEBI:43474"/>
        <dbReference type="ChEBI" id="CHEBI:57502"/>
        <dbReference type="ChEBI" id="CHEBI:58017"/>
        <dbReference type="ChEBI" id="CHEBI:456216"/>
        <dbReference type="EC" id="6.3.4.21"/>
    </reaction>
</comment>
<name>T0Y5S3_9ZZZZ</name>
<dbReference type="GO" id="GO:0005829">
    <property type="term" value="C:cytosol"/>
    <property type="evidence" value="ECO:0007669"/>
    <property type="project" value="TreeGrafter"/>
</dbReference>
<dbReference type="InterPro" id="IPR036068">
    <property type="entry name" value="Nicotinate_pribotase-like_C"/>
</dbReference>
<dbReference type="GO" id="GO:0004516">
    <property type="term" value="F:nicotinate phosphoribosyltransferase activity"/>
    <property type="evidence" value="ECO:0007669"/>
    <property type="project" value="UniProtKB-EC"/>
</dbReference>
<evidence type="ECO:0000256" key="5">
    <source>
        <dbReference type="ARBA" id="ARBA00022642"/>
    </source>
</evidence>
<keyword evidence="7" id="KW-0808">Transferase</keyword>
<reference evidence="7" key="1">
    <citation type="submission" date="2013-08" db="EMBL/GenBank/DDBJ databases">
        <authorList>
            <person name="Mendez C."/>
            <person name="Richter M."/>
            <person name="Ferrer M."/>
            <person name="Sanchez J."/>
        </authorList>
    </citation>
    <scope>NUCLEOTIDE SEQUENCE</scope>
</reference>
<dbReference type="GO" id="GO:0034355">
    <property type="term" value="P:NAD+ biosynthetic process via the salvage pathway"/>
    <property type="evidence" value="ECO:0007669"/>
    <property type="project" value="TreeGrafter"/>
</dbReference>
<keyword evidence="3" id="KW-0597">Phosphoprotein</keyword>
<keyword evidence="7" id="KW-0328">Glycosyltransferase</keyword>
<keyword evidence="5" id="KW-0662">Pyridine nucleotide biosynthesis</keyword>
<evidence type="ECO:0000256" key="1">
    <source>
        <dbReference type="ARBA" id="ARBA00004952"/>
    </source>
</evidence>
<feature type="non-terminal residue" evidence="7">
    <location>
        <position position="1"/>
    </location>
</feature>
<evidence type="ECO:0000256" key="4">
    <source>
        <dbReference type="ARBA" id="ARBA00022598"/>
    </source>
</evidence>
<dbReference type="Gene3D" id="3.20.140.10">
    <property type="entry name" value="nicotinate phosphoribosyltransferase"/>
    <property type="match status" value="1"/>
</dbReference>
<comment type="caution">
    <text evidence="7">The sequence shown here is derived from an EMBL/GenBank/DDBJ whole genome shotgun (WGS) entry which is preliminary data.</text>
</comment>
<dbReference type="EC" id="6.3.4.21" evidence="2"/>
<dbReference type="AlphaFoldDB" id="T0Y5S3"/>
<dbReference type="PANTHER" id="PTHR11098:SF1">
    <property type="entry name" value="NICOTINATE PHOSPHORIBOSYLTRANSFERASE"/>
    <property type="match status" value="1"/>
</dbReference>
<keyword evidence="4" id="KW-0436">Ligase</keyword>
<accession>T0Y5S3</accession>
<sequence length="158" mass="16871">LDSGDLGTLSALARRHLDEAGFPAMTIFVSGGLDEYKIHDLIERQQAPIDGFGVGTSLGAAGGAPTLDTVYKLVSYDGRPVRKTSTGKATWPAAKQIWRDHDWSKDVIALADEVASASSQEPLLETVMRSGHLTAAGGTTLAQASDFFEEQWRSSPIP</sequence>
<dbReference type="InterPro" id="IPR007229">
    <property type="entry name" value="Nic_PRibTrfase-Fam"/>
</dbReference>
<gene>
    <name evidence="7" type="ORF">B1B_18394</name>
</gene>
<dbReference type="PANTHER" id="PTHR11098">
    <property type="entry name" value="NICOTINATE PHOSPHORIBOSYLTRANSFERASE"/>
    <property type="match status" value="1"/>
</dbReference>
<dbReference type="EMBL" id="AUZY01012306">
    <property type="protein sequence ID" value="EQD30461.1"/>
    <property type="molecule type" value="Genomic_DNA"/>
</dbReference>
<evidence type="ECO:0000256" key="2">
    <source>
        <dbReference type="ARBA" id="ARBA00013236"/>
    </source>
</evidence>
<reference evidence="7" key="2">
    <citation type="journal article" date="2014" name="ISME J.">
        <title>Microbial stratification in low pH oxic and suboxic macroscopic growths along an acid mine drainage.</title>
        <authorList>
            <person name="Mendez-Garcia C."/>
            <person name="Mesa V."/>
            <person name="Sprenger R.R."/>
            <person name="Richter M."/>
            <person name="Diez M.S."/>
            <person name="Solano J."/>
            <person name="Bargiela R."/>
            <person name="Golyshina O.V."/>
            <person name="Manteca A."/>
            <person name="Ramos J.L."/>
            <person name="Gallego J.R."/>
            <person name="Llorente I."/>
            <person name="Martins Dos Santos V.A."/>
            <person name="Jensen O.N."/>
            <person name="Pelaez A.I."/>
            <person name="Sanchez J."/>
            <person name="Ferrer M."/>
        </authorList>
    </citation>
    <scope>NUCLEOTIDE SEQUENCE</scope>
</reference>
<evidence type="ECO:0000313" key="7">
    <source>
        <dbReference type="EMBL" id="EQD30461.1"/>
    </source>
</evidence>
<dbReference type="SUPFAM" id="SSF51690">
    <property type="entry name" value="Nicotinate/Quinolinate PRTase C-terminal domain-like"/>
    <property type="match status" value="1"/>
</dbReference>
<protein>
    <recommendedName>
        <fullName evidence="2">nicotinate phosphoribosyltransferase</fullName>
        <ecNumber evidence="2">6.3.4.21</ecNumber>
    </recommendedName>
</protein>
<organism evidence="7">
    <name type="scientific">mine drainage metagenome</name>
    <dbReference type="NCBI Taxonomy" id="410659"/>
    <lineage>
        <taxon>unclassified sequences</taxon>
        <taxon>metagenomes</taxon>
        <taxon>ecological metagenomes</taxon>
    </lineage>
</organism>
<comment type="pathway">
    <text evidence="1">Cofactor biosynthesis; NAD(+) biosynthesis; nicotinate D-ribonucleotide from nicotinate: step 1/1.</text>
</comment>
<dbReference type="GO" id="GO:0016757">
    <property type="term" value="F:glycosyltransferase activity"/>
    <property type="evidence" value="ECO:0007669"/>
    <property type="project" value="UniProtKB-KW"/>
</dbReference>
<dbReference type="Gene3D" id="3.20.20.70">
    <property type="entry name" value="Aldolase class I"/>
    <property type="match status" value="1"/>
</dbReference>
<dbReference type="UniPathway" id="UPA00253">
    <property type="reaction ID" value="UER00457"/>
</dbReference>
<dbReference type="InterPro" id="IPR013785">
    <property type="entry name" value="Aldolase_TIM"/>
</dbReference>
<evidence type="ECO:0000256" key="6">
    <source>
        <dbReference type="ARBA" id="ARBA00048668"/>
    </source>
</evidence>
<evidence type="ECO:0000256" key="3">
    <source>
        <dbReference type="ARBA" id="ARBA00022553"/>
    </source>
</evidence>
<proteinExistence type="predicted"/>